<dbReference type="PANTHER" id="PTHR35585">
    <property type="entry name" value="HHE DOMAIN PROTEIN (AFU_ORTHOLOGUE AFUA_4G00730)"/>
    <property type="match status" value="1"/>
</dbReference>
<reference evidence="1 2" key="1">
    <citation type="submission" date="2018-07" db="EMBL/GenBank/DDBJ databases">
        <title>Genomic Encyclopedia of Type Strains, Phase IV (KMG-IV): sequencing the most valuable type-strain genomes for metagenomic binning, comparative biology and taxonomic classification.</title>
        <authorList>
            <person name="Goeker M."/>
        </authorList>
    </citation>
    <scope>NUCLEOTIDE SEQUENCE [LARGE SCALE GENOMIC DNA]</scope>
    <source>
        <strain evidence="1 2">DSM 44952</strain>
    </source>
</reference>
<dbReference type="EMBL" id="QQAZ01000015">
    <property type="protein sequence ID" value="RDI44921.1"/>
    <property type="molecule type" value="Genomic_DNA"/>
</dbReference>
<organism evidence="1 2">
    <name type="scientific">Nocardia mexicana</name>
    <dbReference type="NCBI Taxonomy" id="279262"/>
    <lineage>
        <taxon>Bacteria</taxon>
        <taxon>Bacillati</taxon>
        <taxon>Actinomycetota</taxon>
        <taxon>Actinomycetes</taxon>
        <taxon>Mycobacteriales</taxon>
        <taxon>Nocardiaceae</taxon>
        <taxon>Nocardia</taxon>
    </lineage>
</organism>
<accession>A0A370GMS3</accession>
<dbReference type="RefSeq" id="WP_068029484.1">
    <property type="nucleotide sequence ID" value="NZ_QQAZ01000015.1"/>
</dbReference>
<dbReference type="STRING" id="1210089.GCA_001613165_06821"/>
<proteinExistence type="predicted"/>
<sequence>MYPEIESDIVGLLTTRHARIKQLLDRIRCGEGDRRAQFDDLVRAFAAHEFSEHQVAHPAARGHGVPADVVDQLMLQENGLERDLAMLYERGVDDPRFDLDFGDFASAALLHCAQEEQQEYPGFLALPAETRTELGRSVLEAERMAPTRPHPSARRTPLARGLVAPVLGLTDRLRDAVHRRAR</sequence>
<name>A0A370GMS3_9NOCA</name>
<keyword evidence="2" id="KW-1185">Reference proteome</keyword>
<gene>
    <name evidence="1" type="ORF">DFR68_11573</name>
</gene>
<evidence type="ECO:0000313" key="1">
    <source>
        <dbReference type="EMBL" id="RDI44921.1"/>
    </source>
</evidence>
<dbReference type="AlphaFoldDB" id="A0A370GMS3"/>
<dbReference type="PANTHER" id="PTHR35585:SF1">
    <property type="entry name" value="HHE DOMAIN PROTEIN (AFU_ORTHOLOGUE AFUA_4G00730)"/>
    <property type="match status" value="1"/>
</dbReference>
<protein>
    <recommendedName>
        <fullName evidence="3">Hemerythrin HHE cation binding domain-containing protein</fullName>
    </recommendedName>
</protein>
<evidence type="ECO:0000313" key="2">
    <source>
        <dbReference type="Proteomes" id="UP000255355"/>
    </source>
</evidence>
<evidence type="ECO:0008006" key="3">
    <source>
        <dbReference type="Google" id="ProtNLM"/>
    </source>
</evidence>
<comment type="caution">
    <text evidence="1">The sequence shown here is derived from an EMBL/GenBank/DDBJ whole genome shotgun (WGS) entry which is preliminary data.</text>
</comment>
<dbReference type="OrthoDB" id="3212362at2"/>
<dbReference type="Proteomes" id="UP000255355">
    <property type="component" value="Unassembled WGS sequence"/>
</dbReference>